<dbReference type="OrthoDB" id="7840053at2"/>
<reference evidence="6 7" key="1">
    <citation type="submission" date="2016-10" db="EMBL/GenBank/DDBJ databases">
        <title>Draft Genome sequence of Roseomonas sp. strain M3.</title>
        <authorList>
            <person name="Subhash Y."/>
            <person name="Lee S."/>
        </authorList>
    </citation>
    <scope>NUCLEOTIDE SEQUENCE [LARGE SCALE GENOMIC DNA]</scope>
    <source>
        <strain evidence="6 7">M3</strain>
    </source>
</reference>
<dbReference type="GO" id="GO:0005829">
    <property type="term" value="C:cytosol"/>
    <property type="evidence" value="ECO:0007669"/>
    <property type="project" value="TreeGrafter"/>
</dbReference>
<dbReference type="InterPro" id="IPR036388">
    <property type="entry name" value="WH-like_DNA-bd_sf"/>
</dbReference>
<evidence type="ECO:0000256" key="2">
    <source>
        <dbReference type="ARBA" id="ARBA00023015"/>
    </source>
</evidence>
<sequence length="294" mass="30332">MRAPTLRQLRTFLSVIEQGSVTEAARVLGLTQPAASQQLRELERITGTRLLERAGGQVLPTPAGQALLEPARRAQAAAEDALAATAPHRSGETALVRIGTGATACIFFLPAVLAAARKAMPGLQVTVAIGNTAALAPRLLAGELDLGLLTLPAGPARGLSVTPLLEDPFIALLPEAMAGTKKSITPEALAALPLILFEAGSHTRAIGDAWFRAAGLQPAPAMALGSVEAIKPLVGAGLGAALLPGMALRPPPPGTRALALKPALSRQIGTVLRREKVIDRGLRLVLQALEKAAR</sequence>
<dbReference type="InterPro" id="IPR036390">
    <property type="entry name" value="WH_DNA-bd_sf"/>
</dbReference>
<comment type="caution">
    <text evidence="6">The sequence shown here is derived from an EMBL/GenBank/DDBJ whole genome shotgun (WGS) entry which is preliminary data.</text>
</comment>
<protein>
    <recommendedName>
        <fullName evidence="5">HTH lysR-type domain-containing protein</fullName>
    </recommendedName>
</protein>
<dbReference type="SUPFAM" id="SSF53850">
    <property type="entry name" value="Periplasmic binding protein-like II"/>
    <property type="match status" value="1"/>
</dbReference>
<dbReference type="InterPro" id="IPR050950">
    <property type="entry name" value="HTH-type_LysR_regulators"/>
</dbReference>
<dbReference type="AlphaFoldDB" id="A0A1V2GX57"/>
<dbReference type="RefSeq" id="WP_076959821.1">
    <property type="nucleotide sequence ID" value="NZ_MLCO01000287.1"/>
</dbReference>
<keyword evidence="2" id="KW-0805">Transcription regulation</keyword>
<dbReference type="InterPro" id="IPR005119">
    <property type="entry name" value="LysR_subst-bd"/>
</dbReference>
<dbReference type="PANTHER" id="PTHR30419">
    <property type="entry name" value="HTH-TYPE TRANSCRIPTIONAL REGULATOR YBHD"/>
    <property type="match status" value="1"/>
</dbReference>
<dbReference type="EMBL" id="MLCO01000287">
    <property type="protein sequence ID" value="ONG47301.1"/>
    <property type="molecule type" value="Genomic_DNA"/>
</dbReference>
<dbReference type="FunFam" id="1.10.10.10:FF:000001">
    <property type="entry name" value="LysR family transcriptional regulator"/>
    <property type="match status" value="1"/>
</dbReference>
<keyword evidence="3" id="KW-0238">DNA-binding</keyword>
<dbReference type="InterPro" id="IPR000847">
    <property type="entry name" value="LysR_HTH_N"/>
</dbReference>
<accession>A0A1V2GX57</accession>
<dbReference type="PRINTS" id="PR00039">
    <property type="entry name" value="HTHLYSR"/>
</dbReference>
<evidence type="ECO:0000256" key="1">
    <source>
        <dbReference type="ARBA" id="ARBA00009437"/>
    </source>
</evidence>
<dbReference type="SUPFAM" id="SSF46785">
    <property type="entry name" value="Winged helix' DNA-binding domain"/>
    <property type="match status" value="1"/>
</dbReference>
<dbReference type="Pfam" id="PF00126">
    <property type="entry name" value="HTH_1"/>
    <property type="match status" value="1"/>
</dbReference>
<proteinExistence type="inferred from homology"/>
<dbReference type="GO" id="GO:0003677">
    <property type="term" value="F:DNA binding"/>
    <property type="evidence" value="ECO:0007669"/>
    <property type="project" value="UniProtKB-KW"/>
</dbReference>
<comment type="similarity">
    <text evidence="1">Belongs to the LysR transcriptional regulatory family.</text>
</comment>
<name>A0A1V2GX57_9PROT</name>
<evidence type="ECO:0000256" key="4">
    <source>
        <dbReference type="ARBA" id="ARBA00023163"/>
    </source>
</evidence>
<dbReference type="PROSITE" id="PS50931">
    <property type="entry name" value="HTH_LYSR"/>
    <property type="match status" value="1"/>
</dbReference>
<dbReference type="GO" id="GO:0003700">
    <property type="term" value="F:DNA-binding transcription factor activity"/>
    <property type="evidence" value="ECO:0007669"/>
    <property type="project" value="InterPro"/>
</dbReference>
<feature type="domain" description="HTH lysR-type" evidence="5">
    <location>
        <begin position="4"/>
        <end position="61"/>
    </location>
</feature>
<gene>
    <name evidence="6" type="ORF">BKE38_24030</name>
</gene>
<dbReference type="Proteomes" id="UP000188879">
    <property type="component" value="Unassembled WGS sequence"/>
</dbReference>
<keyword evidence="4" id="KW-0804">Transcription</keyword>
<dbReference type="Gene3D" id="1.10.10.10">
    <property type="entry name" value="Winged helix-like DNA-binding domain superfamily/Winged helix DNA-binding domain"/>
    <property type="match status" value="1"/>
</dbReference>
<evidence type="ECO:0000313" key="6">
    <source>
        <dbReference type="EMBL" id="ONG47301.1"/>
    </source>
</evidence>
<keyword evidence="7" id="KW-1185">Reference proteome</keyword>
<dbReference type="CDD" id="cd05466">
    <property type="entry name" value="PBP2_LTTR_substrate"/>
    <property type="match status" value="1"/>
</dbReference>
<evidence type="ECO:0000259" key="5">
    <source>
        <dbReference type="PROSITE" id="PS50931"/>
    </source>
</evidence>
<dbReference type="Gene3D" id="3.40.190.290">
    <property type="match status" value="1"/>
</dbReference>
<evidence type="ECO:0000313" key="7">
    <source>
        <dbReference type="Proteomes" id="UP000188879"/>
    </source>
</evidence>
<evidence type="ECO:0000256" key="3">
    <source>
        <dbReference type="ARBA" id="ARBA00023125"/>
    </source>
</evidence>
<organism evidence="6 7">
    <name type="scientific">Teichococcus deserti</name>
    <dbReference type="NCBI Taxonomy" id="1817963"/>
    <lineage>
        <taxon>Bacteria</taxon>
        <taxon>Pseudomonadati</taxon>
        <taxon>Pseudomonadota</taxon>
        <taxon>Alphaproteobacteria</taxon>
        <taxon>Acetobacterales</taxon>
        <taxon>Roseomonadaceae</taxon>
        <taxon>Roseomonas</taxon>
    </lineage>
</organism>
<dbReference type="Pfam" id="PF03466">
    <property type="entry name" value="LysR_substrate"/>
    <property type="match status" value="1"/>
</dbReference>